<dbReference type="EMBL" id="JASBWU010000019">
    <property type="protein sequence ID" value="KAJ9114209.1"/>
    <property type="molecule type" value="Genomic_DNA"/>
</dbReference>
<comment type="caution">
    <text evidence="1">The sequence shown here is derived from an EMBL/GenBank/DDBJ whole genome shotgun (WGS) entry which is preliminary data.</text>
</comment>
<keyword evidence="2" id="KW-1185">Reference proteome</keyword>
<evidence type="ECO:0000313" key="2">
    <source>
        <dbReference type="Proteomes" id="UP001243375"/>
    </source>
</evidence>
<reference evidence="1" key="1">
    <citation type="submission" date="2023-04" db="EMBL/GenBank/DDBJ databases">
        <title>Draft Genome sequencing of Naganishia species isolated from polar environments using Oxford Nanopore Technology.</title>
        <authorList>
            <person name="Leo P."/>
            <person name="Venkateswaran K."/>
        </authorList>
    </citation>
    <scope>NUCLEOTIDE SEQUENCE</scope>
    <source>
        <strain evidence="1">MNA-CCFEE 5425</strain>
    </source>
</reference>
<evidence type="ECO:0000313" key="1">
    <source>
        <dbReference type="EMBL" id="KAJ9114209.1"/>
    </source>
</evidence>
<dbReference type="Proteomes" id="UP001243375">
    <property type="component" value="Unassembled WGS sequence"/>
</dbReference>
<sequence>MSKDQITEDSKIWRRVFDLVDTKIECQHANIGLGLENSLSTFEASAPRAGISSMAKRSISAVLTEIRPTSGDFDVAQNTRNRQRHIIAMAEQVLSRVDVSTTTGSSNQMPQKSMLAVTQKYHYRNPGLLEKLSELSNIFSFKEVQIALDNSRSDTRSDNALFSHPAASGEQLERRLNACRVAKHELALGDEANDESIVYLEHGLGHMWTHWMWPTGMFSEHPNIFWQAIE</sequence>
<gene>
    <name evidence="1" type="ORF">QFC22_005661</name>
</gene>
<proteinExistence type="predicted"/>
<name>A0ACC2WSR5_9TREE</name>
<protein>
    <submittedName>
        <fullName evidence="1">Uncharacterized protein</fullName>
    </submittedName>
</protein>
<accession>A0ACC2WSR5</accession>
<organism evidence="1 2">
    <name type="scientific">Naganishia vaughanmartiniae</name>
    <dbReference type="NCBI Taxonomy" id="1424756"/>
    <lineage>
        <taxon>Eukaryota</taxon>
        <taxon>Fungi</taxon>
        <taxon>Dikarya</taxon>
        <taxon>Basidiomycota</taxon>
        <taxon>Agaricomycotina</taxon>
        <taxon>Tremellomycetes</taxon>
        <taxon>Filobasidiales</taxon>
        <taxon>Filobasidiaceae</taxon>
        <taxon>Naganishia</taxon>
    </lineage>
</organism>